<reference evidence="2" key="2">
    <citation type="submission" date="2021-03" db="UniProtKB">
        <authorList>
            <consortium name="EnsemblPlants"/>
        </authorList>
    </citation>
    <scope>IDENTIFICATION</scope>
</reference>
<organism evidence="2 3">
    <name type="scientific">Chenopodium quinoa</name>
    <name type="common">Quinoa</name>
    <dbReference type="NCBI Taxonomy" id="63459"/>
    <lineage>
        <taxon>Eukaryota</taxon>
        <taxon>Viridiplantae</taxon>
        <taxon>Streptophyta</taxon>
        <taxon>Embryophyta</taxon>
        <taxon>Tracheophyta</taxon>
        <taxon>Spermatophyta</taxon>
        <taxon>Magnoliopsida</taxon>
        <taxon>eudicotyledons</taxon>
        <taxon>Gunneridae</taxon>
        <taxon>Pentapetalae</taxon>
        <taxon>Caryophyllales</taxon>
        <taxon>Chenopodiaceae</taxon>
        <taxon>Chenopodioideae</taxon>
        <taxon>Atripliceae</taxon>
        <taxon>Chenopodium</taxon>
    </lineage>
</organism>
<sequence>MAAEIRALEDQGTWVLEKLPPRKTALGSKWVYIEKGDEHGNLQRLKARLAILGNHQVERLDYCETFASVAKMAIVRTFLAIEAVKNWEEH</sequence>
<proteinExistence type="predicted"/>
<accession>A0A803MPH3</accession>
<dbReference type="Gramene" id="AUR62033174-RA">
    <property type="protein sequence ID" value="AUR62033174-RA:cds"/>
    <property type="gene ID" value="AUR62033174"/>
</dbReference>
<keyword evidence="3" id="KW-1185">Reference proteome</keyword>
<evidence type="ECO:0000313" key="3">
    <source>
        <dbReference type="Proteomes" id="UP000596660"/>
    </source>
</evidence>
<dbReference type="EnsemblPlants" id="AUR62033174-RA">
    <property type="protein sequence ID" value="AUR62033174-RA:cds"/>
    <property type="gene ID" value="AUR62033174"/>
</dbReference>
<evidence type="ECO:0000313" key="2">
    <source>
        <dbReference type="EnsemblPlants" id="AUR62033174-RA:cds"/>
    </source>
</evidence>
<dbReference type="InterPro" id="IPR013103">
    <property type="entry name" value="RVT_2"/>
</dbReference>
<reference evidence="2" key="1">
    <citation type="journal article" date="2017" name="Nature">
        <title>The genome of Chenopodium quinoa.</title>
        <authorList>
            <person name="Jarvis D.E."/>
            <person name="Ho Y.S."/>
            <person name="Lightfoot D.J."/>
            <person name="Schmoeckel S.M."/>
            <person name="Li B."/>
            <person name="Borm T.J.A."/>
            <person name="Ohyanagi H."/>
            <person name="Mineta K."/>
            <person name="Michell C.T."/>
            <person name="Saber N."/>
            <person name="Kharbatia N.M."/>
            <person name="Rupper R.R."/>
            <person name="Sharp A.R."/>
            <person name="Dally N."/>
            <person name="Boughton B.A."/>
            <person name="Woo Y.H."/>
            <person name="Gao G."/>
            <person name="Schijlen E.G.W.M."/>
            <person name="Guo X."/>
            <person name="Momin A.A."/>
            <person name="Negrao S."/>
            <person name="Al-Babili S."/>
            <person name="Gehring C."/>
            <person name="Roessner U."/>
            <person name="Jung C."/>
            <person name="Murphy K."/>
            <person name="Arold S.T."/>
            <person name="Gojobori T."/>
            <person name="van der Linden C.G."/>
            <person name="van Loo E.N."/>
            <person name="Jellen E.N."/>
            <person name="Maughan P.J."/>
            <person name="Tester M."/>
        </authorList>
    </citation>
    <scope>NUCLEOTIDE SEQUENCE [LARGE SCALE GENOMIC DNA]</scope>
    <source>
        <strain evidence="2">cv. PI 614886</strain>
    </source>
</reference>
<evidence type="ECO:0000259" key="1">
    <source>
        <dbReference type="Pfam" id="PF07727"/>
    </source>
</evidence>
<feature type="domain" description="Reverse transcriptase Ty1/copia-type" evidence="1">
    <location>
        <begin position="13"/>
        <end position="90"/>
    </location>
</feature>
<dbReference type="OMA" id="LGSKWVY"/>
<name>A0A803MPH3_CHEQI</name>
<dbReference type="AlphaFoldDB" id="A0A803MPH3"/>
<protein>
    <recommendedName>
        <fullName evidence="1">Reverse transcriptase Ty1/copia-type domain-containing protein</fullName>
    </recommendedName>
</protein>
<dbReference type="Pfam" id="PF07727">
    <property type="entry name" value="RVT_2"/>
    <property type="match status" value="1"/>
</dbReference>
<dbReference type="Proteomes" id="UP000596660">
    <property type="component" value="Unplaced"/>
</dbReference>